<feature type="compositionally biased region" description="Gly residues" evidence="1">
    <location>
        <begin position="183"/>
        <end position="192"/>
    </location>
</feature>
<protein>
    <recommendedName>
        <fullName evidence="4">Transcriptional regulator</fullName>
    </recommendedName>
</protein>
<sequence>MAPPLPPRSAVSGDDGGSGLLGRYAAERATGTLRGPNGCVYLSEGAVYCVECPAVPGPDARLTAAGRLSAPSRQRAAEAAGPQRRGGRFLVEQGWLTQGELEICQLGALLDAAFFVLPLAPGSTTFTPGEVHWLGVVRSVSAAALQEATARRRALLDRLRPWAAVDQAPVVPVDPVASEGWGRSRGPGGSQGSTGAVRPAVTGRQRRLLEHADGRRTPYELAHALGQSAYLTLLDVRGLAAAGLVRLPAAPAALPRRRPGASGADRRTAAPDSAPRWHLPDPGVLETADPDIALLARLRTALEENL</sequence>
<feature type="region of interest" description="Disordered" evidence="1">
    <location>
        <begin position="175"/>
        <end position="205"/>
    </location>
</feature>
<feature type="region of interest" description="Disordered" evidence="1">
    <location>
        <begin position="254"/>
        <end position="283"/>
    </location>
</feature>
<proteinExistence type="predicted"/>
<dbReference type="Proteomes" id="UP000654471">
    <property type="component" value="Unassembled WGS sequence"/>
</dbReference>
<reference evidence="3" key="1">
    <citation type="journal article" date="2019" name="Int. J. Syst. Evol. Microbiol.">
        <title>The Global Catalogue of Microorganisms (GCM) 10K type strain sequencing project: providing services to taxonomists for standard genome sequencing and annotation.</title>
        <authorList>
            <consortium name="The Broad Institute Genomics Platform"/>
            <consortium name="The Broad Institute Genome Sequencing Center for Infectious Disease"/>
            <person name="Wu L."/>
            <person name="Ma J."/>
        </authorList>
    </citation>
    <scope>NUCLEOTIDE SEQUENCE [LARGE SCALE GENOMIC DNA]</scope>
    <source>
        <strain evidence="3">JCM 3399</strain>
    </source>
</reference>
<name>A0ABQ2VS41_9ACTN</name>
<organism evidence="2 3">
    <name type="scientific">Streptomyces albospinus</name>
    <dbReference type="NCBI Taxonomy" id="285515"/>
    <lineage>
        <taxon>Bacteria</taxon>
        <taxon>Bacillati</taxon>
        <taxon>Actinomycetota</taxon>
        <taxon>Actinomycetes</taxon>
        <taxon>Kitasatosporales</taxon>
        <taxon>Streptomycetaceae</taxon>
        <taxon>Streptomyces</taxon>
    </lineage>
</organism>
<accession>A0ABQ2VS41</accession>
<evidence type="ECO:0008006" key="4">
    <source>
        <dbReference type="Google" id="ProtNLM"/>
    </source>
</evidence>
<comment type="caution">
    <text evidence="2">The sequence shown here is derived from an EMBL/GenBank/DDBJ whole genome shotgun (WGS) entry which is preliminary data.</text>
</comment>
<evidence type="ECO:0000313" key="3">
    <source>
        <dbReference type="Proteomes" id="UP000654471"/>
    </source>
</evidence>
<evidence type="ECO:0000256" key="1">
    <source>
        <dbReference type="SAM" id="MobiDB-lite"/>
    </source>
</evidence>
<gene>
    <name evidence="2" type="ORF">GCM10010211_85570</name>
</gene>
<keyword evidence="3" id="KW-1185">Reference proteome</keyword>
<dbReference type="EMBL" id="BMRP01000113">
    <property type="protein sequence ID" value="GGV05609.1"/>
    <property type="molecule type" value="Genomic_DNA"/>
</dbReference>
<evidence type="ECO:0000313" key="2">
    <source>
        <dbReference type="EMBL" id="GGV05609.1"/>
    </source>
</evidence>